<proteinExistence type="predicted"/>
<dbReference type="EMBL" id="CABFWN010000001">
    <property type="protein sequence ID" value="VUG16458.1"/>
    <property type="molecule type" value="Genomic_DNA"/>
</dbReference>
<name>A0A7D9CV73_DEKBR</name>
<feature type="compositionally biased region" description="Basic and acidic residues" evidence="1">
    <location>
        <begin position="224"/>
        <end position="250"/>
    </location>
</feature>
<evidence type="ECO:0000313" key="5">
    <source>
        <dbReference type="Proteomes" id="UP000568158"/>
    </source>
</evidence>
<dbReference type="EMBL" id="JABCYN010000036">
    <property type="protein sequence ID" value="KAF6008454.1"/>
    <property type="molecule type" value="Genomic_DNA"/>
</dbReference>
<evidence type="ECO:0000256" key="1">
    <source>
        <dbReference type="SAM" id="MobiDB-lite"/>
    </source>
</evidence>
<protein>
    <submittedName>
        <fullName evidence="3">DEBR0S1_17304g1_1</fullName>
    </submittedName>
</protein>
<feature type="region of interest" description="Disordered" evidence="1">
    <location>
        <begin position="180"/>
        <end position="200"/>
    </location>
</feature>
<sequence>MGNNNAIREKRNSSIKAPLNQKAQKARTFSLLDDFESGNIKLDDIIQLPQDTPFDAKKQRLSDNTSGFNFDQYLMNFALQSSMETEFTSAESNGGYSRKPKLDFNSVEKTTVNCYDEKSIMKMFDIPDEKQRLIKVDDNDEEINNLDIQVRSNKFDNYADSKDHTEIDFGDVFADIINSSSTNDDSQLEGDDIFDKPNERNELDDLEFSFENENVPTSMSMSTHELRKQRQGHHEQRHVSNSESKKEQELRKRKSRSAIKHQRQPVYKKGELEEEVLRAPKKITSDISFDTDEEPLFDIGAQAHLNELEPPEIYADDSYYRLERQVSSKRSPGRVCTPVHRTFRKPSKPSIKVRENLLNLIVESSDGNLDDATKYATEINSQNSSGIPLPEKTTELVTIPTTGPAIGGIKKAAIVRALLAKASLEVQKDHHSNTTSMKAPLKESVSFHGHHAKHVGFYTANEKLNFVRENVVKFSTPVKSSPEPKLQSIEVDKENRSPLISKLRSKIKSPHRSLLHNSHNSAIRSPMAGRKKSQNVKWASVLEW</sequence>
<keyword evidence="4" id="KW-1185">Reference proteome</keyword>
<feature type="compositionally biased region" description="Basic residues" evidence="1">
    <location>
        <begin position="251"/>
        <end position="263"/>
    </location>
</feature>
<feature type="compositionally biased region" description="Polar residues" evidence="1">
    <location>
        <begin position="212"/>
        <end position="223"/>
    </location>
</feature>
<dbReference type="Proteomes" id="UP000478008">
    <property type="component" value="Unassembled WGS sequence"/>
</dbReference>
<feature type="region of interest" description="Disordered" evidence="1">
    <location>
        <begin position="212"/>
        <end position="267"/>
    </location>
</feature>
<evidence type="ECO:0000313" key="3">
    <source>
        <dbReference type="EMBL" id="VUG16458.1"/>
    </source>
</evidence>
<organism evidence="3 4">
    <name type="scientific">Dekkera bruxellensis</name>
    <name type="common">Brettanomyces custersii</name>
    <dbReference type="NCBI Taxonomy" id="5007"/>
    <lineage>
        <taxon>Eukaryota</taxon>
        <taxon>Fungi</taxon>
        <taxon>Dikarya</taxon>
        <taxon>Ascomycota</taxon>
        <taxon>Saccharomycotina</taxon>
        <taxon>Pichiomycetes</taxon>
        <taxon>Pichiales</taxon>
        <taxon>Pichiaceae</taxon>
        <taxon>Brettanomyces</taxon>
    </lineage>
</organism>
<reference evidence="3 4" key="1">
    <citation type="submission" date="2019-07" db="EMBL/GenBank/DDBJ databases">
        <authorList>
            <person name="Friedrich A."/>
            <person name="Schacherer J."/>
        </authorList>
    </citation>
    <scope>NUCLEOTIDE SEQUENCE [LARGE SCALE GENOMIC DNA]</scope>
</reference>
<evidence type="ECO:0000313" key="2">
    <source>
        <dbReference type="EMBL" id="KAF6008454.1"/>
    </source>
</evidence>
<feature type="region of interest" description="Disordered" evidence="1">
    <location>
        <begin position="1"/>
        <end position="21"/>
    </location>
</feature>
<dbReference type="Proteomes" id="UP000568158">
    <property type="component" value="Unassembled WGS sequence"/>
</dbReference>
<reference evidence="2 5" key="2">
    <citation type="journal article" date="2020" name="Appl. Microbiol. Biotechnol.">
        <title>Targeted gene deletion in Brettanomyces bruxellensis with an expression-free CRISPR-Cas9 system.</title>
        <authorList>
            <person name="Varela C."/>
            <person name="Bartel C."/>
            <person name="Onetto C."/>
            <person name="Borneman A."/>
        </authorList>
    </citation>
    <scope>NUCLEOTIDE SEQUENCE [LARGE SCALE GENOMIC DNA]</scope>
    <source>
        <strain evidence="2 5">AWRI1613</strain>
    </source>
</reference>
<accession>A0A7D9CV73</accession>
<dbReference type="AlphaFoldDB" id="A0A7D9CV73"/>
<gene>
    <name evidence="3" type="ORF">DEBR0S1_17304G</name>
    <name evidence="2" type="ORF">HII12_004203</name>
</gene>
<evidence type="ECO:0000313" key="4">
    <source>
        <dbReference type="Proteomes" id="UP000478008"/>
    </source>
</evidence>